<dbReference type="HOGENOM" id="CLU_104651_0_0_0"/>
<gene>
    <name evidence="7" type="ordered locus">CTN_0320</name>
</gene>
<feature type="transmembrane region" description="Helical" evidence="6">
    <location>
        <begin position="79"/>
        <end position="100"/>
    </location>
</feature>
<dbReference type="eggNOG" id="COG1280">
    <property type="taxonomic scope" value="Bacteria"/>
</dbReference>
<evidence type="ECO:0000256" key="4">
    <source>
        <dbReference type="ARBA" id="ARBA00022989"/>
    </source>
</evidence>
<dbReference type="GO" id="GO:0005886">
    <property type="term" value="C:plasma membrane"/>
    <property type="evidence" value="ECO:0007669"/>
    <property type="project" value="UniProtKB-SubCell"/>
</dbReference>
<evidence type="ECO:0000256" key="5">
    <source>
        <dbReference type="ARBA" id="ARBA00023136"/>
    </source>
</evidence>
<dbReference type="AlphaFoldDB" id="B9KBV0"/>
<reference evidence="7 8" key="1">
    <citation type="journal article" date="2009" name="Biosci. Biotechnol. Biochem.">
        <title>WeGAS: a web-based microbial genome annotation system.</title>
        <authorList>
            <person name="Lee D."/>
            <person name="Seo H."/>
            <person name="Park C."/>
            <person name="Park K."/>
        </authorList>
    </citation>
    <scope>NUCLEOTIDE SEQUENCE [LARGE SCALE GENOMIC DNA]</scope>
    <source>
        <strain evidence="8">ATCC 49049 / DSM 4359 / NBRC 107923 / NS-E</strain>
    </source>
</reference>
<feature type="transmembrane region" description="Helical" evidence="6">
    <location>
        <begin position="120"/>
        <end position="144"/>
    </location>
</feature>
<proteinExistence type="predicted"/>
<evidence type="ECO:0000256" key="1">
    <source>
        <dbReference type="ARBA" id="ARBA00004651"/>
    </source>
</evidence>
<dbReference type="Proteomes" id="UP000000445">
    <property type="component" value="Chromosome"/>
</dbReference>
<evidence type="ECO:0000313" key="8">
    <source>
        <dbReference type="Proteomes" id="UP000000445"/>
    </source>
</evidence>
<dbReference type="EMBL" id="CP000916">
    <property type="protein sequence ID" value="ACM22496.1"/>
    <property type="molecule type" value="Genomic_DNA"/>
</dbReference>
<keyword evidence="8" id="KW-1185">Reference proteome</keyword>
<feature type="transmembrane region" description="Helical" evidence="6">
    <location>
        <begin position="188"/>
        <end position="212"/>
    </location>
</feature>
<sequence>MVESFKRHEEGKNMLSIFFGSFLVGLSGAMAPGPLMAIAISKSTKDWKASLKLITGHVLLEALLVMLLLVGVRTIPPVLMRAISLAGGIFLLYMGISQLFEAKDPSLISNTGNSRFPLPVQGALVSFSNPYFLLWWFSVGSAFLFRAREHLLSGVLLFYSGHILSDISWYTFLGVAGQFLHKPSWKGVYRIVLVSMSFVLIGFGVYFLLAAFRGDFSHVL</sequence>
<feature type="transmembrane region" description="Helical" evidence="6">
    <location>
        <begin position="156"/>
        <end position="176"/>
    </location>
</feature>
<dbReference type="Pfam" id="PF01810">
    <property type="entry name" value="LysE"/>
    <property type="match status" value="1"/>
</dbReference>
<evidence type="ECO:0000313" key="7">
    <source>
        <dbReference type="EMBL" id="ACM22496.1"/>
    </source>
</evidence>
<organism evidence="7 8">
    <name type="scientific">Thermotoga neapolitana (strain ATCC 49049 / DSM 4359 / NBRC 107923 / NS-E)</name>
    <dbReference type="NCBI Taxonomy" id="309803"/>
    <lineage>
        <taxon>Bacteria</taxon>
        <taxon>Thermotogati</taxon>
        <taxon>Thermotogota</taxon>
        <taxon>Thermotogae</taxon>
        <taxon>Thermotogales</taxon>
        <taxon>Thermotogaceae</taxon>
        <taxon>Thermotoga</taxon>
    </lineage>
</organism>
<accession>B9KBV0</accession>
<dbReference type="PANTHER" id="PTHR38825:SF1">
    <property type="entry name" value="TRANSPORTER, LYSE FAMILY"/>
    <property type="match status" value="1"/>
</dbReference>
<evidence type="ECO:0000256" key="3">
    <source>
        <dbReference type="ARBA" id="ARBA00022692"/>
    </source>
</evidence>
<dbReference type="PANTHER" id="PTHR38825">
    <property type="entry name" value="LYSINE EXPORTER PROTEIN (LYSE/YGGA)"/>
    <property type="match status" value="1"/>
</dbReference>
<name>B9KBV0_THENN</name>
<keyword evidence="2" id="KW-1003">Cell membrane</keyword>
<keyword evidence="5 6" id="KW-0472">Membrane</keyword>
<feature type="transmembrane region" description="Helical" evidence="6">
    <location>
        <begin position="53"/>
        <end position="72"/>
    </location>
</feature>
<dbReference type="GO" id="GO:0006865">
    <property type="term" value="P:amino acid transport"/>
    <property type="evidence" value="ECO:0007669"/>
    <property type="project" value="InterPro"/>
</dbReference>
<dbReference type="InterPro" id="IPR001123">
    <property type="entry name" value="LeuE-type"/>
</dbReference>
<dbReference type="KEGG" id="tna:CTN_0320"/>
<comment type="subcellular location">
    <subcellularLocation>
        <location evidence="1">Cell membrane</location>
        <topology evidence="1">Multi-pass membrane protein</topology>
    </subcellularLocation>
</comment>
<keyword evidence="4 6" id="KW-1133">Transmembrane helix</keyword>
<evidence type="ECO:0000256" key="2">
    <source>
        <dbReference type="ARBA" id="ARBA00022475"/>
    </source>
</evidence>
<keyword evidence="3 6" id="KW-0812">Transmembrane</keyword>
<protein>
    <submittedName>
        <fullName evidence="7">Lysine exporter protein (LYSE/YGGA)</fullName>
    </submittedName>
</protein>
<evidence type="ECO:0000256" key="6">
    <source>
        <dbReference type="SAM" id="Phobius"/>
    </source>
</evidence>